<accession>A0A8S2FB21</accession>
<organism evidence="2 4">
    <name type="scientific">Didymodactylos carnosus</name>
    <dbReference type="NCBI Taxonomy" id="1234261"/>
    <lineage>
        <taxon>Eukaryota</taxon>
        <taxon>Metazoa</taxon>
        <taxon>Spiralia</taxon>
        <taxon>Gnathifera</taxon>
        <taxon>Rotifera</taxon>
        <taxon>Eurotatoria</taxon>
        <taxon>Bdelloidea</taxon>
        <taxon>Philodinida</taxon>
        <taxon>Philodinidae</taxon>
        <taxon>Didymodactylos</taxon>
    </lineage>
</organism>
<dbReference type="CDD" id="cd00303">
    <property type="entry name" value="retropepsin_like"/>
    <property type="match status" value="1"/>
</dbReference>
<feature type="compositionally biased region" description="Basic residues" evidence="1">
    <location>
        <begin position="69"/>
        <end position="105"/>
    </location>
</feature>
<evidence type="ECO:0000313" key="3">
    <source>
        <dbReference type="EMBL" id="CAF4212846.1"/>
    </source>
</evidence>
<dbReference type="InterPro" id="IPR021109">
    <property type="entry name" value="Peptidase_aspartic_dom_sf"/>
</dbReference>
<reference evidence="2" key="1">
    <citation type="submission" date="2021-02" db="EMBL/GenBank/DDBJ databases">
        <authorList>
            <person name="Nowell W R."/>
        </authorList>
    </citation>
    <scope>NUCLEOTIDE SEQUENCE</scope>
</reference>
<name>A0A8S2FB21_9BILA</name>
<dbReference type="Proteomes" id="UP000677228">
    <property type="component" value="Unassembled WGS sequence"/>
</dbReference>
<sequence length="298" mass="33918">MNKQQILSVFDNVHNSDSKSVKDEKNDSTTITADDSNDDTMSEEDALQQDVEEDDHDPLCPEKRASKNSSKKARTRRKLRRQIKWWKKMKRTKAKEKPKRRHADKRTKSNPVLVNQMINSQLTFPDSNSKYRITKGCATTKGKIRNIEGILTIDTEAGITIISYNYWKLIGANSDSIDPYFGADVVGPEGSSVEPVGWVEAEITVAGQTIYHPSILTKKFNQLVLLGADFLHKAGIVLDIRGGRLWRKSRPTEKYLLFMELYQAGRLDVPVYAAEKRIIPPYHDTYLTVRVPSDFDSD</sequence>
<dbReference type="Gene3D" id="2.40.70.10">
    <property type="entry name" value="Acid Proteases"/>
    <property type="match status" value="1"/>
</dbReference>
<feature type="compositionally biased region" description="Basic and acidic residues" evidence="1">
    <location>
        <begin position="14"/>
        <end position="27"/>
    </location>
</feature>
<dbReference type="EMBL" id="CAJOBA010048463">
    <property type="protein sequence ID" value="CAF4212846.1"/>
    <property type="molecule type" value="Genomic_DNA"/>
</dbReference>
<protein>
    <submittedName>
        <fullName evidence="2">Uncharacterized protein</fullName>
    </submittedName>
</protein>
<proteinExistence type="predicted"/>
<dbReference type="AlphaFoldDB" id="A0A8S2FB21"/>
<evidence type="ECO:0000256" key="1">
    <source>
        <dbReference type="SAM" id="MobiDB-lite"/>
    </source>
</evidence>
<evidence type="ECO:0000313" key="4">
    <source>
        <dbReference type="Proteomes" id="UP000677228"/>
    </source>
</evidence>
<dbReference type="Proteomes" id="UP000682733">
    <property type="component" value="Unassembled WGS sequence"/>
</dbReference>
<dbReference type="SUPFAM" id="SSF50630">
    <property type="entry name" value="Acid proteases"/>
    <property type="match status" value="1"/>
</dbReference>
<evidence type="ECO:0000313" key="2">
    <source>
        <dbReference type="EMBL" id="CAF1407658.1"/>
    </source>
</evidence>
<feature type="non-terminal residue" evidence="2">
    <location>
        <position position="298"/>
    </location>
</feature>
<comment type="caution">
    <text evidence="2">The sequence shown here is derived from an EMBL/GenBank/DDBJ whole genome shotgun (WGS) entry which is preliminary data.</text>
</comment>
<gene>
    <name evidence="2" type="ORF">OVA965_LOCUS33259</name>
    <name evidence="3" type="ORF">TMI583_LOCUS34142</name>
</gene>
<feature type="region of interest" description="Disordered" evidence="1">
    <location>
        <begin position="1"/>
        <end position="107"/>
    </location>
</feature>
<feature type="compositionally biased region" description="Acidic residues" evidence="1">
    <location>
        <begin position="35"/>
        <end position="56"/>
    </location>
</feature>
<dbReference type="EMBL" id="CAJNOK010026724">
    <property type="protein sequence ID" value="CAF1407658.1"/>
    <property type="molecule type" value="Genomic_DNA"/>
</dbReference>